<dbReference type="Proteomes" id="UP000696931">
    <property type="component" value="Unassembled WGS sequence"/>
</dbReference>
<dbReference type="SMART" id="SM00065">
    <property type="entry name" value="GAF"/>
    <property type="match status" value="1"/>
</dbReference>
<evidence type="ECO:0000259" key="2">
    <source>
        <dbReference type="SMART" id="SM00065"/>
    </source>
</evidence>
<evidence type="ECO:0000259" key="3">
    <source>
        <dbReference type="SMART" id="SM00388"/>
    </source>
</evidence>
<dbReference type="SUPFAM" id="SSF47384">
    <property type="entry name" value="Homodimeric domain of signal transducing histidine kinase"/>
    <property type="match status" value="1"/>
</dbReference>
<evidence type="ECO:0000313" key="5">
    <source>
        <dbReference type="Proteomes" id="UP000696931"/>
    </source>
</evidence>
<gene>
    <name evidence="4" type="ORF">HZA61_09740</name>
</gene>
<name>A0A933SC15_UNCEI</name>
<organism evidence="4 5">
    <name type="scientific">Eiseniibacteriota bacterium</name>
    <dbReference type="NCBI Taxonomy" id="2212470"/>
    <lineage>
        <taxon>Bacteria</taxon>
        <taxon>Candidatus Eiseniibacteriota</taxon>
    </lineage>
</organism>
<dbReference type="Pfam" id="PF00512">
    <property type="entry name" value="HisKA"/>
    <property type="match status" value="1"/>
</dbReference>
<dbReference type="InterPro" id="IPR003661">
    <property type="entry name" value="HisK_dim/P_dom"/>
</dbReference>
<dbReference type="Pfam" id="PF13185">
    <property type="entry name" value="GAF_2"/>
    <property type="match status" value="1"/>
</dbReference>
<dbReference type="Gene3D" id="1.10.287.130">
    <property type="match status" value="1"/>
</dbReference>
<dbReference type="SUPFAM" id="SSF55781">
    <property type="entry name" value="GAF domain-like"/>
    <property type="match status" value="1"/>
</dbReference>
<evidence type="ECO:0000256" key="1">
    <source>
        <dbReference type="SAM" id="MobiDB-lite"/>
    </source>
</evidence>
<feature type="domain" description="GAF" evidence="2">
    <location>
        <begin position="133"/>
        <end position="281"/>
    </location>
</feature>
<comment type="caution">
    <text evidence="4">The sequence shown here is derived from an EMBL/GenBank/DDBJ whole genome shotgun (WGS) entry which is preliminary data.</text>
</comment>
<dbReference type="InterPro" id="IPR003018">
    <property type="entry name" value="GAF"/>
</dbReference>
<dbReference type="EMBL" id="JACRIW010000066">
    <property type="protein sequence ID" value="MBI5169757.1"/>
    <property type="molecule type" value="Genomic_DNA"/>
</dbReference>
<protein>
    <submittedName>
        <fullName evidence="4">GAF domain-containing protein</fullName>
    </submittedName>
</protein>
<proteinExistence type="predicted"/>
<accession>A0A933SC15</accession>
<dbReference type="InterPro" id="IPR029016">
    <property type="entry name" value="GAF-like_dom_sf"/>
</dbReference>
<dbReference type="SMART" id="SM00388">
    <property type="entry name" value="HisKA"/>
    <property type="match status" value="1"/>
</dbReference>
<dbReference type="GO" id="GO:0000155">
    <property type="term" value="F:phosphorelay sensor kinase activity"/>
    <property type="evidence" value="ECO:0007669"/>
    <property type="project" value="InterPro"/>
</dbReference>
<feature type="compositionally biased region" description="Low complexity" evidence="1">
    <location>
        <begin position="390"/>
        <end position="408"/>
    </location>
</feature>
<sequence>MAVDVTLLERLAEPVLLVSPNGDTLYGNRAFHDLAARHKVEPRLHAFFGPPASVVLSEARRSGRASAFLPLAVGEDTNLGYRLTVDAGAEDGTLAVQLTDLSDEVAWRHQLFLRNSELSVLNDIGTALSATLEMDVLSRRIWEQTGRMMDNSNFFIALHDREHNRVRFPLWVDGGNIAGVDRAREFGNGATEHMLITRQPLLLNGEVGAQMEQLGIAPMSRPCASFVGVPIVADGEAMGVLALLDYSQANRFGRHELGILSIVATQAGAAIRNARLFEQTRQAYDELAAAQARLMENERLKGVTETVGALNHEVNNPLATIVGTAQLLLRREGLDIDTRHKVERMLEGAKRIQFVTSKMASLIQAHSRPYPGQAQILDVRRSIASLSSTAAGPDEAAAGGADAESGAA</sequence>
<dbReference type="AlphaFoldDB" id="A0A933SC15"/>
<feature type="region of interest" description="Disordered" evidence="1">
    <location>
        <begin position="389"/>
        <end position="408"/>
    </location>
</feature>
<dbReference type="CDD" id="cd00082">
    <property type="entry name" value="HisKA"/>
    <property type="match status" value="1"/>
</dbReference>
<reference evidence="4" key="1">
    <citation type="submission" date="2020-07" db="EMBL/GenBank/DDBJ databases">
        <title>Huge and variable diversity of episymbiotic CPR bacteria and DPANN archaea in groundwater ecosystems.</title>
        <authorList>
            <person name="He C.Y."/>
            <person name="Keren R."/>
            <person name="Whittaker M."/>
            <person name="Farag I.F."/>
            <person name="Doudna J."/>
            <person name="Cate J.H.D."/>
            <person name="Banfield J.F."/>
        </authorList>
    </citation>
    <scope>NUCLEOTIDE SEQUENCE</scope>
    <source>
        <strain evidence="4">NC_groundwater_1813_Pr3_B-0.1um_71_17</strain>
    </source>
</reference>
<evidence type="ECO:0000313" key="4">
    <source>
        <dbReference type="EMBL" id="MBI5169757.1"/>
    </source>
</evidence>
<dbReference type="InterPro" id="IPR036097">
    <property type="entry name" value="HisK_dim/P_sf"/>
</dbReference>
<feature type="domain" description="Signal transduction histidine kinase dimerisation/phosphoacceptor" evidence="3">
    <location>
        <begin position="302"/>
        <end position="368"/>
    </location>
</feature>
<dbReference type="Gene3D" id="3.30.450.40">
    <property type="match status" value="1"/>
</dbReference>